<dbReference type="EMBL" id="CMVM020000161">
    <property type="status" value="NOT_ANNOTATED_CDS"/>
    <property type="molecule type" value="Genomic_DNA"/>
</dbReference>
<reference evidence="3" key="1">
    <citation type="submission" date="2013-10" db="EMBL/GenBank/DDBJ databases">
        <title>Genome sequencing of Onchocerca volvulus.</title>
        <authorList>
            <person name="Cotton J."/>
            <person name="Tsai J."/>
            <person name="Stanley E."/>
            <person name="Tracey A."/>
            <person name="Holroyd N."/>
            <person name="Lustigman S."/>
            <person name="Berriman M."/>
        </authorList>
    </citation>
    <scope>NUCLEOTIDE SEQUENCE</scope>
</reference>
<organism evidence="2 3">
    <name type="scientific">Onchocerca volvulus</name>
    <dbReference type="NCBI Taxonomy" id="6282"/>
    <lineage>
        <taxon>Eukaryota</taxon>
        <taxon>Metazoa</taxon>
        <taxon>Ecdysozoa</taxon>
        <taxon>Nematoda</taxon>
        <taxon>Chromadorea</taxon>
        <taxon>Rhabditida</taxon>
        <taxon>Spirurina</taxon>
        <taxon>Spiruromorpha</taxon>
        <taxon>Filarioidea</taxon>
        <taxon>Onchocercidae</taxon>
        <taxon>Onchocerca</taxon>
    </lineage>
</organism>
<dbReference type="AlphaFoldDB" id="A0A8R1XXA7"/>
<feature type="transmembrane region" description="Helical" evidence="1">
    <location>
        <begin position="6"/>
        <end position="26"/>
    </location>
</feature>
<keyword evidence="3" id="KW-1185">Reference proteome</keyword>
<proteinExistence type="predicted"/>
<accession>A0A8R1XXA7</accession>
<protein>
    <submittedName>
        <fullName evidence="2">Uncharacterized protein</fullName>
    </submittedName>
</protein>
<reference evidence="2" key="2">
    <citation type="submission" date="2022-06" db="UniProtKB">
        <authorList>
            <consortium name="EnsemblMetazoa"/>
        </authorList>
    </citation>
    <scope>IDENTIFICATION</scope>
</reference>
<name>A0A8R1XXA7_ONCVO</name>
<evidence type="ECO:0000313" key="3">
    <source>
        <dbReference type="Proteomes" id="UP000024404"/>
    </source>
</evidence>
<keyword evidence="1" id="KW-0472">Membrane</keyword>
<keyword evidence="1" id="KW-0812">Transmembrane</keyword>
<keyword evidence="1" id="KW-1133">Transmembrane helix</keyword>
<sequence length="76" mass="8895">MAVTILYIIIGLALATIAIEIAADTLRKLHYFRRTIKHVGNIQIWFGGERFFHSRFLNVIISVQITCLRYKFNDRI</sequence>
<evidence type="ECO:0000256" key="1">
    <source>
        <dbReference type="SAM" id="Phobius"/>
    </source>
</evidence>
<evidence type="ECO:0000313" key="2">
    <source>
        <dbReference type="EnsemblMetazoa" id="OVOC5630.1"/>
    </source>
</evidence>
<dbReference type="EnsemblMetazoa" id="OVOC5630.1">
    <property type="protein sequence ID" value="OVOC5630.1"/>
    <property type="gene ID" value="WBGene00242439"/>
</dbReference>
<dbReference type="Proteomes" id="UP000024404">
    <property type="component" value="Unassembled WGS sequence"/>
</dbReference>